<evidence type="ECO:0000313" key="4">
    <source>
        <dbReference type="EMBL" id="WUO46330.1"/>
    </source>
</evidence>
<feature type="region of interest" description="Disordered" evidence="1">
    <location>
        <begin position="388"/>
        <end position="407"/>
    </location>
</feature>
<proteinExistence type="predicted"/>
<sequence length="407" mass="41871">MFLDAVLGRNPALVEAAAALHGAGVIPPDTYVLDLDAVEANAAALAAGAQRYGLGLWCVAKQFGRSPELVRAVARHLPAFAAIDPAEARALRAAGVRAGNLGHLVQIPRRALPELLAWRPEAVTVFDLDNARAVSDAARALGFVQDVLVRLEAAAGTGFAGQEGGVPPQALEGCAERLERLPGIRIAGVTAFPCVVCDPVSGRPGPTANLARAVAARAALAARGHTGLKLSAPGATSVAALPLLAEHGATHGEPGHALTGTTPLHAVDLRQPERPAYVYVTEVAHTLADGRPAVYGGGFYPRAVIRGALLARTGARLAVEEAPPGNIDYYRLLAAPAAGAGRVRAGDTVVLAFRTQIFVTRSRVAVVAGLSGGSARLVGQYDALGRAYGKGPGRHDDRGPSRARTTS</sequence>
<protein>
    <submittedName>
        <fullName evidence="4">Alanine racemase</fullName>
        <ecNumber evidence="4">5.1.1.1</ecNumber>
    </submittedName>
</protein>
<dbReference type="Pfam" id="PF21279">
    <property type="entry name" value="YhfX-like_C"/>
    <property type="match status" value="1"/>
</dbReference>
<dbReference type="RefSeq" id="WP_328775808.1">
    <property type="nucleotide sequence ID" value="NZ_CP108057.1"/>
</dbReference>
<dbReference type="SUPFAM" id="SSF51419">
    <property type="entry name" value="PLP-binding barrel"/>
    <property type="match status" value="1"/>
</dbReference>
<dbReference type="Proteomes" id="UP001432075">
    <property type="component" value="Chromosome"/>
</dbReference>
<dbReference type="EC" id="5.1.1.1" evidence="4"/>
<dbReference type="Gene3D" id="2.40.37.30">
    <property type="match status" value="2"/>
</dbReference>
<dbReference type="Pfam" id="PF01168">
    <property type="entry name" value="Ala_racemase_N"/>
    <property type="match status" value="1"/>
</dbReference>
<name>A0ABZ1RHQ1_9ACTN</name>
<evidence type="ECO:0000259" key="3">
    <source>
        <dbReference type="Pfam" id="PF21279"/>
    </source>
</evidence>
<evidence type="ECO:0000259" key="2">
    <source>
        <dbReference type="Pfam" id="PF01168"/>
    </source>
</evidence>
<dbReference type="InterPro" id="IPR029066">
    <property type="entry name" value="PLP-binding_barrel"/>
</dbReference>
<dbReference type="GO" id="GO:0008784">
    <property type="term" value="F:alanine racemase activity"/>
    <property type="evidence" value="ECO:0007669"/>
    <property type="project" value="UniProtKB-EC"/>
</dbReference>
<keyword evidence="4" id="KW-0413">Isomerase</keyword>
<dbReference type="InterPro" id="IPR048449">
    <property type="entry name" value="YhfX-like_C"/>
</dbReference>
<feature type="domain" description="Alanine racemase N-terminal" evidence="2">
    <location>
        <begin position="34"/>
        <end position="263"/>
    </location>
</feature>
<dbReference type="EMBL" id="CP108057">
    <property type="protein sequence ID" value="WUO46330.1"/>
    <property type="molecule type" value="Genomic_DNA"/>
</dbReference>
<evidence type="ECO:0000313" key="5">
    <source>
        <dbReference type="Proteomes" id="UP001432075"/>
    </source>
</evidence>
<organism evidence="4 5">
    <name type="scientific">Streptomyces goshikiensis</name>
    <dbReference type="NCBI Taxonomy" id="1942"/>
    <lineage>
        <taxon>Bacteria</taxon>
        <taxon>Bacillati</taxon>
        <taxon>Actinomycetota</taxon>
        <taxon>Actinomycetes</taxon>
        <taxon>Kitasatosporales</taxon>
        <taxon>Streptomycetaceae</taxon>
        <taxon>Streptomyces</taxon>
    </lineage>
</organism>
<dbReference type="InterPro" id="IPR001608">
    <property type="entry name" value="Ala_racemase_N"/>
</dbReference>
<gene>
    <name evidence="4" type="ORF">OHU17_11015</name>
</gene>
<feature type="domain" description="YhfX-like C-terminal" evidence="3">
    <location>
        <begin position="278"/>
        <end position="376"/>
    </location>
</feature>
<keyword evidence="5" id="KW-1185">Reference proteome</keyword>
<evidence type="ECO:0000256" key="1">
    <source>
        <dbReference type="SAM" id="MobiDB-lite"/>
    </source>
</evidence>
<reference evidence="4" key="1">
    <citation type="submission" date="2022-10" db="EMBL/GenBank/DDBJ databases">
        <title>The complete genomes of actinobacterial strains from the NBC collection.</title>
        <authorList>
            <person name="Joergensen T.S."/>
            <person name="Alvarez Arevalo M."/>
            <person name="Sterndorff E.B."/>
            <person name="Faurdal D."/>
            <person name="Vuksanovic O."/>
            <person name="Mourched A.-S."/>
            <person name="Charusanti P."/>
            <person name="Shaw S."/>
            <person name="Blin K."/>
            <person name="Weber T."/>
        </authorList>
    </citation>
    <scope>NUCLEOTIDE SEQUENCE</scope>
    <source>
        <strain evidence="4">NBC_00283</strain>
    </source>
</reference>
<accession>A0ABZ1RHQ1</accession>